<reference evidence="2 3" key="1">
    <citation type="submission" date="2014-09" db="EMBL/GenBank/DDBJ databases">
        <title>Vibrio maritimus JCM 19240. (C210) whole genome shotgun sequence.</title>
        <authorList>
            <person name="Sawabe T."/>
            <person name="Meirelles P."/>
            <person name="Nakanishi M."/>
            <person name="Sayaka M."/>
            <person name="Hattori M."/>
            <person name="Ohkuma M."/>
        </authorList>
    </citation>
    <scope>NUCLEOTIDE SEQUENCE [LARGE SCALE GENOMIC DNA]</scope>
    <source>
        <strain evidence="2 3">JCM 19240</strain>
    </source>
</reference>
<organism evidence="2 3">
    <name type="scientific">Vibrio maritimus</name>
    <dbReference type="NCBI Taxonomy" id="990268"/>
    <lineage>
        <taxon>Bacteria</taxon>
        <taxon>Pseudomonadati</taxon>
        <taxon>Pseudomonadota</taxon>
        <taxon>Gammaproteobacteria</taxon>
        <taxon>Vibrionales</taxon>
        <taxon>Vibrionaceae</taxon>
        <taxon>Vibrio</taxon>
    </lineage>
</organism>
<sequence length="117" mass="12733">MKNVTTALLASTLAFPALAADNDDWVVDAKRNFGRVLQDPLGNFRGVIAENAMYGGFEESDETAGLIRLQGLYAIPMPEYGINFIPRVIVPVVGLPPETSLPIWLNRQTQPAMTTGD</sequence>
<reference evidence="2 3" key="2">
    <citation type="submission" date="2014-09" db="EMBL/GenBank/DDBJ databases">
        <authorList>
            <consortium name="NBRP consortium"/>
            <person name="Sawabe T."/>
            <person name="Meirelles P."/>
            <person name="Nakanishi M."/>
            <person name="Sayaka M."/>
            <person name="Hattori M."/>
            <person name="Ohkuma M."/>
        </authorList>
    </citation>
    <scope>NUCLEOTIDE SEQUENCE [LARGE SCALE GENOMIC DNA]</scope>
    <source>
        <strain evidence="2 3">JCM 19240</strain>
    </source>
</reference>
<evidence type="ECO:0000313" key="3">
    <source>
        <dbReference type="Proteomes" id="UP000029224"/>
    </source>
</evidence>
<evidence type="ECO:0000256" key="1">
    <source>
        <dbReference type="SAM" id="SignalP"/>
    </source>
</evidence>
<keyword evidence="1" id="KW-0732">Signal</keyword>
<proteinExistence type="predicted"/>
<feature type="chain" id="PRO_5001864775" evidence="1">
    <location>
        <begin position="20"/>
        <end position="117"/>
    </location>
</feature>
<evidence type="ECO:0000313" key="2">
    <source>
        <dbReference type="EMBL" id="GAL31778.1"/>
    </source>
</evidence>
<name>A0A090SXX6_9VIBR</name>
<keyword evidence="3" id="KW-1185">Reference proteome</keyword>
<dbReference type="Proteomes" id="UP000029224">
    <property type="component" value="Unassembled WGS sequence"/>
</dbReference>
<gene>
    <name evidence="2" type="ORF">JCM19240_5209</name>
</gene>
<protein>
    <submittedName>
        <fullName evidence="2">Uncharacterized protein</fullName>
    </submittedName>
</protein>
<dbReference type="OrthoDB" id="9809066at2"/>
<comment type="caution">
    <text evidence="2">The sequence shown here is derived from an EMBL/GenBank/DDBJ whole genome shotgun (WGS) entry which is preliminary data.</text>
</comment>
<dbReference type="EMBL" id="BBMT01000001">
    <property type="protein sequence ID" value="GAL31778.1"/>
    <property type="molecule type" value="Genomic_DNA"/>
</dbReference>
<dbReference type="AlphaFoldDB" id="A0A090SXX6"/>
<accession>A0A090SXX6</accession>
<feature type="signal peptide" evidence="1">
    <location>
        <begin position="1"/>
        <end position="19"/>
    </location>
</feature>